<dbReference type="SUPFAM" id="SSF141571">
    <property type="entry name" value="Pentapeptide repeat-like"/>
    <property type="match status" value="1"/>
</dbReference>
<feature type="compositionally biased region" description="Basic and acidic residues" evidence="1">
    <location>
        <begin position="931"/>
        <end position="943"/>
    </location>
</feature>
<gene>
    <name evidence="3" type="ORF">NCTC11401_02984</name>
</gene>
<dbReference type="STRING" id="464.Lgor_1568"/>
<dbReference type="InterPro" id="IPR001646">
    <property type="entry name" value="5peptide_repeat"/>
</dbReference>
<dbReference type="RefSeq" id="WP_115266237.1">
    <property type="nucleotide sequence ID" value="NZ_JAPHPA010000001.1"/>
</dbReference>
<dbReference type="EMBL" id="UGGV01000001">
    <property type="protein sequence ID" value="STO26132.1"/>
    <property type="molecule type" value="Genomic_DNA"/>
</dbReference>
<evidence type="ECO:0000313" key="4">
    <source>
        <dbReference type="Proteomes" id="UP000254374"/>
    </source>
</evidence>
<protein>
    <submittedName>
        <fullName evidence="3">Secreted effector protein PipB</fullName>
    </submittedName>
</protein>
<dbReference type="PROSITE" id="PS50181">
    <property type="entry name" value="FBOX"/>
    <property type="match status" value="1"/>
</dbReference>
<feature type="domain" description="F-box" evidence="2">
    <location>
        <begin position="212"/>
        <end position="259"/>
    </location>
</feature>
<sequence length="1231" mass="138360">MNDKHDQNQQEQMAMVRAERARQFAAHKAKEEAKGLLEQFNGLNEFFQRYAFPKDTNADIYATAECTNQYVTAVLELQPVLSELIKKWDGIESDLRLLSHAMQERSLATDKSRGLGDSFEHDLTHFFKCLSVLQEHLNEVTSRINDRDEERRYHDQSILVEVRVLQEHLQQILLQLSGAQLHDVDEKTVSAVATAPSEVLDATEDVKDINQDNPLFALPDEMMMSILVHVPPQDLLNARWMAKSKTAVVDATLEMITQPHFIIDYLSHVDGFAGHQFTAFYQRTQRYQELKRKVLANEPLTAEEAICYTLTRDCNVLPANLKEAMQELPLDETTRNHLELISTASQEIRAIDVKLEELADRPFENVHDAIKNYRANLLECLKLHHPHQFVNVLAGANFSGGQFSDQDFSYLNLRGIRFRDTNLRGANFTGACLAGVNLNGALLLGADFTDAELRGVQLNRTNFDGMDLSAINLEGIDFEWAYIRGAKLLPTSALNSPEELHAALAQFEQSIAKHSSGSRRKLQEHLLAEIAHQLETSTEHSIKEKIALLDVALAEIDPAELIVGLFPFQNACLELKEKMTATQPKQDTPEHPLKNEAKDILERIFALLNGAVNGVAGANAEQRTPREINRHAYRDEYRLLMGCIKKYPELDNSLKVSQALGISPEIWHMLYITCPAIIVKPTSLPPILAAYHRGMEPTSEGDKYYASEVFNGHQFDIQALQKIKRDELDQYLYEEEDFAIFEGNGRTEVHVKLGDLFITFCPGGKGSVFSKIDVIDFMSRKLKPAFSLDLDRYGSIPFEAFMPLDPFVNYDSATFAGLHLTVDDMQYIQEAYTLKKQIIERIFTSEKMNRHHKKELFFPIFEQHEAQEKSQLASLPEELLQMVCAYVHANTLKQHKHISPLAEVNELHGLFFTEKNNPVHVKKTVSTTSKQDNEKEKGAEKEVIEKENQLPKSTKLAASKGQGLFAAIQKEIAQQRPVLVVPPKSNIPEQSPRISAAQNVQEAPAQADAHAAPLTPRDQRIFTAVQKEVAQQRPVIDVPRKSNIPEQSPRISVAQNVQKAPTQAGTHTAPQVSNGVSKTTVPNQVAEQRPQPVQNEMQNNPVEKAFSKPIAVQGPRMFPSVAEQRPQPVQNEMQNNPVEKAFSKPIAVQGPRMFPSVAEQRPQPVQNEMQNNPVEKAFSKPIAVQGPRMFPTVAERGSQPVHNEMQSNPSKKALPKPIAVDVANSSSCLIS</sequence>
<dbReference type="Gene3D" id="2.160.20.80">
    <property type="entry name" value="E3 ubiquitin-protein ligase SopA"/>
    <property type="match status" value="1"/>
</dbReference>
<feature type="region of interest" description="Disordered" evidence="1">
    <location>
        <begin position="1194"/>
        <end position="1218"/>
    </location>
</feature>
<organism evidence="3 4">
    <name type="scientific">Fluoribacter gormanii</name>
    <dbReference type="NCBI Taxonomy" id="464"/>
    <lineage>
        <taxon>Bacteria</taxon>
        <taxon>Pseudomonadati</taxon>
        <taxon>Pseudomonadota</taxon>
        <taxon>Gammaproteobacteria</taxon>
        <taxon>Legionellales</taxon>
        <taxon>Legionellaceae</taxon>
        <taxon>Fluoribacter</taxon>
    </lineage>
</organism>
<dbReference type="Proteomes" id="UP000254374">
    <property type="component" value="Unassembled WGS sequence"/>
</dbReference>
<reference evidence="3 4" key="1">
    <citation type="submission" date="2018-06" db="EMBL/GenBank/DDBJ databases">
        <authorList>
            <consortium name="Pathogen Informatics"/>
            <person name="Doyle S."/>
        </authorList>
    </citation>
    <scope>NUCLEOTIDE SEQUENCE [LARGE SCALE GENOMIC DNA]</scope>
    <source>
        <strain evidence="3 4">NCTC11401</strain>
    </source>
</reference>
<feature type="compositionally biased region" description="Polar residues" evidence="1">
    <location>
        <begin position="1200"/>
        <end position="1210"/>
    </location>
</feature>
<name>A0A377GP76_9GAMM</name>
<dbReference type="PANTHER" id="PTHR14136:SF17">
    <property type="entry name" value="BTB_POZ DOMAIN-CONTAINING PROTEIN KCTD9"/>
    <property type="match status" value="1"/>
</dbReference>
<proteinExistence type="predicted"/>
<evidence type="ECO:0000313" key="3">
    <source>
        <dbReference type="EMBL" id="STO26132.1"/>
    </source>
</evidence>
<dbReference type="InterPro" id="IPR051082">
    <property type="entry name" value="Pentapeptide-BTB/POZ_domain"/>
</dbReference>
<dbReference type="InterPro" id="IPR001810">
    <property type="entry name" value="F-box_dom"/>
</dbReference>
<evidence type="ECO:0000259" key="2">
    <source>
        <dbReference type="PROSITE" id="PS50181"/>
    </source>
</evidence>
<dbReference type="Pfam" id="PF00805">
    <property type="entry name" value="Pentapeptide"/>
    <property type="match status" value="2"/>
</dbReference>
<dbReference type="AlphaFoldDB" id="A0A377GP76"/>
<dbReference type="PANTHER" id="PTHR14136">
    <property type="entry name" value="BTB_POZ DOMAIN-CONTAINING PROTEIN KCTD9"/>
    <property type="match status" value="1"/>
</dbReference>
<accession>A0A377GP76</accession>
<evidence type="ECO:0000256" key="1">
    <source>
        <dbReference type="SAM" id="MobiDB-lite"/>
    </source>
</evidence>
<feature type="region of interest" description="Disordered" evidence="1">
    <location>
        <begin position="924"/>
        <end position="943"/>
    </location>
</feature>